<dbReference type="FunFam" id="3.30.1330.20:FF:000022">
    <property type="entry name" value="Tubulin alpha chain"/>
    <property type="match status" value="1"/>
</dbReference>
<evidence type="ECO:0000256" key="1">
    <source>
        <dbReference type="ARBA" id="ARBA00000382"/>
    </source>
</evidence>
<comment type="subcellular location">
    <subcellularLocation>
        <location evidence="3">Cytoplasm</location>
        <location evidence="3">Cytoskeleton</location>
    </subcellularLocation>
</comment>
<dbReference type="FunFam" id="1.20.58.1040:FF:000010">
    <property type="entry name" value="Glucan endo-13-beta-glucosidase 4"/>
    <property type="match status" value="1"/>
</dbReference>
<dbReference type="Pfam" id="PF03953">
    <property type="entry name" value="Tubulin_C"/>
    <property type="match status" value="1"/>
</dbReference>
<dbReference type="PROSITE" id="PS00228">
    <property type="entry name" value="TUBULIN_B_AUTOREG"/>
    <property type="match status" value="1"/>
</dbReference>
<evidence type="ECO:0000256" key="5">
    <source>
        <dbReference type="ARBA" id="ARBA00009636"/>
    </source>
</evidence>
<evidence type="ECO:0000256" key="22">
    <source>
        <dbReference type="RuleBase" id="RU004336"/>
    </source>
</evidence>
<name>A0A9E7KCD1_9LILI</name>
<dbReference type="EMBL" id="CP097508">
    <property type="protein sequence ID" value="URE12246.1"/>
    <property type="molecule type" value="Genomic_DNA"/>
</dbReference>
<dbReference type="InterPro" id="IPR037103">
    <property type="entry name" value="Tubulin/FtsZ-like_C"/>
</dbReference>
<keyword evidence="13" id="KW-0611">Plant defense</keyword>
<comment type="similarity">
    <text evidence="5">Belongs to the tubulin family.</text>
</comment>
<comment type="subunit">
    <text evidence="6">Dimer of alpha and beta chains. A typical microtubule is a hollow water-filled tube with an outer diameter of 25 nm and an inner diameter of 15 nM. Alpha-beta heterodimers associate head-to-tail to form protofilaments running lengthwise along the microtubule wall with the beta-tubulin subunit facing the microtubule plus end conferring a structural polarity. Microtubules usually have 13 protofilaments but different protofilament numbers can be found in some organisms and specialized cells.</text>
</comment>
<evidence type="ECO:0000256" key="4">
    <source>
        <dbReference type="ARBA" id="ARBA00008773"/>
    </source>
</evidence>
<evidence type="ECO:0000256" key="12">
    <source>
        <dbReference type="ARBA" id="ARBA00022801"/>
    </source>
</evidence>
<keyword evidence="9" id="KW-0493">Microtubule</keyword>
<keyword evidence="12 22" id="KW-0378">Hydrolase</keyword>
<evidence type="ECO:0000256" key="10">
    <source>
        <dbReference type="ARBA" id="ARBA00022729"/>
    </source>
</evidence>
<dbReference type="Pfam" id="PF00332">
    <property type="entry name" value="Glyco_hydro_17"/>
    <property type="match status" value="1"/>
</dbReference>
<dbReference type="PRINTS" id="PR01161">
    <property type="entry name" value="TUBULIN"/>
</dbReference>
<dbReference type="GO" id="GO:0005200">
    <property type="term" value="F:structural constituent of cytoskeleton"/>
    <property type="evidence" value="ECO:0007669"/>
    <property type="project" value="InterPro"/>
</dbReference>
<evidence type="ECO:0000256" key="17">
    <source>
        <dbReference type="ARBA" id="ARBA00023212"/>
    </source>
</evidence>
<comment type="function">
    <text evidence="19">Tubulin is the major constituent of microtubules, a cylinder consisting of laterally associated linear protofilaments composed of alpha- and beta-tubulin heterodimers. Microtubules grow by the addition of GTP-tubulin dimers to the microtubule end, where a stabilizing cap forms. Below the cap, tubulin dimers are in GDP-bound state, owing to GTPase activity of alpha-tubulin.</text>
</comment>
<evidence type="ECO:0000259" key="23">
    <source>
        <dbReference type="SMART" id="SM00768"/>
    </source>
</evidence>
<keyword evidence="8" id="KW-0963">Cytoplasm</keyword>
<feature type="domain" description="Tubulin/FtsZ GTPase" evidence="24">
    <location>
        <begin position="49"/>
        <end position="246"/>
    </location>
</feature>
<dbReference type="PRINTS" id="PR01162">
    <property type="entry name" value="ALPHATUBULIN"/>
</dbReference>
<dbReference type="SMART" id="SM00865">
    <property type="entry name" value="Tubulin_C"/>
    <property type="match status" value="1"/>
</dbReference>
<proteinExistence type="inferred from homology"/>
<keyword evidence="16" id="KW-1015">Disulfide bond</keyword>
<dbReference type="GO" id="GO:0005874">
    <property type="term" value="C:microtubule"/>
    <property type="evidence" value="ECO:0007669"/>
    <property type="project" value="UniProtKB-KW"/>
</dbReference>
<dbReference type="SUPFAM" id="SSF51445">
    <property type="entry name" value="(Trans)glycosidases"/>
    <property type="match status" value="1"/>
</dbReference>
<comment type="cofactor">
    <cofactor evidence="2">
        <name>Mg(2+)</name>
        <dbReference type="ChEBI" id="CHEBI:18420"/>
    </cofactor>
</comment>
<dbReference type="OrthoDB" id="941679at2759"/>
<evidence type="ECO:0000256" key="9">
    <source>
        <dbReference type="ARBA" id="ARBA00022701"/>
    </source>
</evidence>
<keyword evidence="18 22" id="KW-0326">Glycosidase</keyword>
<dbReference type="PROSITE" id="PS00227">
    <property type="entry name" value="TUBULIN"/>
    <property type="match status" value="1"/>
</dbReference>
<evidence type="ECO:0000256" key="16">
    <source>
        <dbReference type="ARBA" id="ARBA00023157"/>
    </source>
</evidence>
<dbReference type="Gene3D" id="1.20.58.1040">
    <property type="match status" value="1"/>
</dbReference>
<dbReference type="GO" id="GO:0007017">
    <property type="term" value="P:microtubule-based process"/>
    <property type="evidence" value="ECO:0007669"/>
    <property type="project" value="InterPro"/>
</dbReference>
<evidence type="ECO:0000256" key="19">
    <source>
        <dbReference type="ARBA" id="ARBA00034296"/>
    </source>
</evidence>
<organism evidence="26 27">
    <name type="scientific">Musa troglodytarum</name>
    <name type="common">fe'i banana</name>
    <dbReference type="NCBI Taxonomy" id="320322"/>
    <lineage>
        <taxon>Eukaryota</taxon>
        <taxon>Viridiplantae</taxon>
        <taxon>Streptophyta</taxon>
        <taxon>Embryophyta</taxon>
        <taxon>Tracheophyta</taxon>
        <taxon>Spermatophyta</taxon>
        <taxon>Magnoliopsida</taxon>
        <taxon>Liliopsida</taxon>
        <taxon>Zingiberales</taxon>
        <taxon>Musaceae</taxon>
        <taxon>Musa</taxon>
    </lineage>
</organism>
<dbReference type="EC" id="3.2.1.39" evidence="7"/>
<dbReference type="CDD" id="cd02186">
    <property type="entry name" value="alpha_tubulin"/>
    <property type="match status" value="1"/>
</dbReference>
<dbReference type="FunFam" id="3.20.20.80:FF:000002">
    <property type="entry name" value="Glucan endo-1,3-beta-glucosidase 3"/>
    <property type="match status" value="1"/>
</dbReference>
<dbReference type="Pfam" id="PF07983">
    <property type="entry name" value="X8"/>
    <property type="match status" value="1"/>
</dbReference>
<dbReference type="SUPFAM" id="SSF52490">
    <property type="entry name" value="Tubulin nucleotide-binding domain-like"/>
    <property type="match status" value="1"/>
</dbReference>
<dbReference type="Gene3D" id="3.30.1330.20">
    <property type="entry name" value="Tubulin/FtsZ, C-terminal domain"/>
    <property type="match status" value="1"/>
</dbReference>
<evidence type="ECO:0000256" key="8">
    <source>
        <dbReference type="ARBA" id="ARBA00022490"/>
    </source>
</evidence>
<reference evidence="26" key="1">
    <citation type="submission" date="2022-05" db="EMBL/GenBank/DDBJ databases">
        <title>The Musa troglodytarum L. genome provides insights into the mechanism of non-climacteric behaviour and enrichment of carotenoids.</title>
        <authorList>
            <person name="Wang J."/>
        </authorList>
    </citation>
    <scope>NUCLEOTIDE SEQUENCE</scope>
    <source>
        <tissue evidence="26">Leaf</tissue>
    </source>
</reference>
<dbReference type="FunFam" id="3.40.50.1440:FF:000004">
    <property type="entry name" value="Tubulin alpha chain"/>
    <property type="match status" value="1"/>
</dbReference>
<dbReference type="Pfam" id="PF00091">
    <property type="entry name" value="Tubulin"/>
    <property type="match status" value="1"/>
</dbReference>
<evidence type="ECO:0000313" key="26">
    <source>
        <dbReference type="EMBL" id="URE12246.1"/>
    </source>
</evidence>
<dbReference type="Proteomes" id="UP001055439">
    <property type="component" value="Chromosome 6"/>
</dbReference>
<dbReference type="InterPro" id="IPR003008">
    <property type="entry name" value="Tubulin_FtsZ_GTPase"/>
</dbReference>
<dbReference type="InterPro" id="IPR018316">
    <property type="entry name" value="Tubulin/FtsZ_2-layer-sand-dom"/>
</dbReference>
<evidence type="ECO:0000256" key="6">
    <source>
        <dbReference type="ARBA" id="ARBA00011747"/>
    </source>
</evidence>
<feature type="domain" description="X8" evidence="23">
    <location>
        <begin position="766"/>
        <end position="847"/>
    </location>
</feature>
<protein>
    <recommendedName>
        <fullName evidence="7">glucan endo-1,3-beta-D-glucosidase</fullName>
        <ecNumber evidence="7">3.2.1.39</ecNumber>
    </recommendedName>
</protein>
<evidence type="ECO:0000256" key="13">
    <source>
        <dbReference type="ARBA" id="ARBA00022821"/>
    </source>
</evidence>
<dbReference type="SMART" id="SM00768">
    <property type="entry name" value="X8"/>
    <property type="match status" value="1"/>
</dbReference>
<gene>
    <name evidence="26" type="ORF">MUK42_21887</name>
</gene>
<keyword evidence="11" id="KW-0547">Nucleotide-binding</keyword>
<dbReference type="InterPro" id="IPR013838">
    <property type="entry name" value="Beta-tubulin_BS"/>
</dbReference>
<evidence type="ECO:0000256" key="15">
    <source>
        <dbReference type="ARBA" id="ARBA00023134"/>
    </source>
</evidence>
<dbReference type="Gene3D" id="3.40.50.1440">
    <property type="entry name" value="Tubulin/FtsZ, GTPase domain"/>
    <property type="match status" value="1"/>
</dbReference>
<dbReference type="InterPro" id="IPR017975">
    <property type="entry name" value="Tubulin_CS"/>
</dbReference>
<accession>A0A9E7KCD1</accession>
<keyword evidence="14" id="KW-0460">Magnesium</keyword>
<evidence type="ECO:0000259" key="25">
    <source>
        <dbReference type="SMART" id="SM00865"/>
    </source>
</evidence>
<dbReference type="GO" id="GO:0006952">
    <property type="term" value="P:defense response"/>
    <property type="evidence" value="ECO:0007669"/>
    <property type="project" value="UniProtKB-KW"/>
</dbReference>
<dbReference type="GO" id="GO:0042973">
    <property type="term" value="F:glucan endo-1,3-beta-D-glucosidase activity"/>
    <property type="evidence" value="ECO:0007669"/>
    <property type="project" value="UniProtKB-EC"/>
</dbReference>
<dbReference type="InterPro" id="IPR000490">
    <property type="entry name" value="Glyco_hydro_17"/>
</dbReference>
<dbReference type="PANTHER" id="PTHR11588">
    <property type="entry name" value="TUBULIN"/>
    <property type="match status" value="1"/>
</dbReference>
<dbReference type="PROSITE" id="PS00587">
    <property type="entry name" value="GLYCOSYL_HYDROL_F17"/>
    <property type="match status" value="1"/>
</dbReference>
<evidence type="ECO:0000256" key="18">
    <source>
        <dbReference type="ARBA" id="ARBA00023295"/>
    </source>
</evidence>
<comment type="catalytic activity">
    <reaction evidence="1">
        <text>Hydrolysis of (1-&gt;3)-beta-D-glucosidic linkages in (1-&gt;3)-beta-D-glucans.</text>
        <dbReference type="EC" id="3.2.1.39"/>
    </reaction>
</comment>
<dbReference type="AlphaFoldDB" id="A0A9E7KCD1"/>
<dbReference type="InterPro" id="IPR000217">
    <property type="entry name" value="Tubulin"/>
</dbReference>
<dbReference type="InterPro" id="IPR008280">
    <property type="entry name" value="Tub_FtsZ_C"/>
</dbReference>
<evidence type="ECO:0000256" key="11">
    <source>
        <dbReference type="ARBA" id="ARBA00022741"/>
    </source>
</evidence>
<evidence type="ECO:0000256" key="20">
    <source>
        <dbReference type="ARBA" id="ARBA00049117"/>
    </source>
</evidence>
<evidence type="ECO:0000256" key="14">
    <source>
        <dbReference type="ARBA" id="ARBA00022842"/>
    </source>
</evidence>
<dbReference type="InterPro" id="IPR036525">
    <property type="entry name" value="Tubulin/FtsZ_GTPase_sf"/>
</dbReference>
<evidence type="ECO:0000313" key="27">
    <source>
        <dbReference type="Proteomes" id="UP001055439"/>
    </source>
</evidence>
<dbReference type="Gene3D" id="3.20.20.80">
    <property type="entry name" value="Glycosidases"/>
    <property type="match status" value="1"/>
</dbReference>
<evidence type="ECO:0000256" key="3">
    <source>
        <dbReference type="ARBA" id="ARBA00004245"/>
    </source>
</evidence>
<evidence type="ECO:0000256" key="7">
    <source>
        <dbReference type="ARBA" id="ARBA00012780"/>
    </source>
</evidence>
<keyword evidence="15" id="KW-0342">GTP-binding</keyword>
<keyword evidence="17" id="KW-0206">Cytoskeleton</keyword>
<dbReference type="GO" id="GO:0005525">
    <property type="term" value="F:GTP binding"/>
    <property type="evidence" value="ECO:0007669"/>
    <property type="project" value="UniProtKB-KW"/>
</dbReference>
<dbReference type="SMART" id="SM00864">
    <property type="entry name" value="Tubulin"/>
    <property type="match status" value="1"/>
</dbReference>
<dbReference type="InterPro" id="IPR012946">
    <property type="entry name" value="X8"/>
</dbReference>
<sequence>MREIISIHIGQAGIQVGNACWELYCLEHGIQPDGIMPSDTTVGVAQDAFNTFFSETSAGKHVPRAIFVDLEPTVIDEVRTGAYRQLFHPEQLISGKEDAANNFARGHYTVGKEIVDLCLDRVRKLADNCTGLQGFLVFNAVGGGTGSGLGSLLLERLSVDYGKKSKLGFTIYPSPQVSTAVVEPYNSVLSTHSLLEHTDVAVLLDNEAIYDICRRSLDIERPTYTNLNRLISQIISSLTTSLRFDGAINVDVTEFQTNLVPYPRIHFMLSSYAPVISAEKAYHEQLSVPEITNAVFEPSSMMAKCDPRHGKYMACCLMYRGDVVPKDVNAAVATIKTKRTVQFVDWDMIAASADMLTSIFTNLSQAMVPKTSGLENAPFFDCGVVGRVEVASIFEVFTVKLLSQMLSRKWEKIIFLLIFMFSSASGAFIGINIGTQMSSSPSAAEIVSILKTQRIKHVRLFDADHQMLNALANTGIEVLIGVPNDQLLRIGESQSEAAVWINKNVAAFVPATNITYIAVGNEVLTTIPNAALVLIPAMQFLHSALLAANLNFQVKVSSPQSVDMIPKHFPPSTASFNSSWNSIMNQYLQFLKNTGSSFMLNAQPYYVYTKGQGIFPLEYALFQPLKPNNQIVDPNTNFHYTSMFDAMVDAAYYSMRSLNFSGIPVIVTESGWPSLGGANESDASIDNALTYNSNLIHHVLNGSGTPSQPTISVSTYILELFNEDLRPGPVSEKNWGIYVPNGTALYSLAFGRIAESNADSTGLVGVFCVANSSADSNALKKGLDWACGPGSANCTAIQPGQACYEADDLVALTSYAYNDYYHRTQATGGTCNFGNTAMITTTDPSKLLSLKMDITVF</sequence>
<dbReference type="SUPFAM" id="SSF55307">
    <property type="entry name" value="Tubulin C-terminal domain-like"/>
    <property type="match status" value="1"/>
</dbReference>
<dbReference type="GO" id="GO:0005975">
    <property type="term" value="P:carbohydrate metabolic process"/>
    <property type="evidence" value="ECO:0007669"/>
    <property type="project" value="InterPro"/>
</dbReference>
<evidence type="ECO:0000259" key="24">
    <source>
        <dbReference type="SMART" id="SM00864"/>
    </source>
</evidence>
<dbReference type="InterPro" id="IPR002452">
    <property type="entry name" value="Alpha_tubulin"/>
</dbReference>
<comment type="catalytic activity">
    <reaction evidence="20">
        <text>GTP + H2O = GDP + phosphate + H(+)</text>
        <dbReference type="Rhea" id="RHEA:19669"/>
        <dbReference type="ChEBI" id="CHEBI:15377"/>
        <dbReference type="ChEBI" id="CHEBI:15378"/>
        <dbReference type="ChEBI" id="CHEBI:37565"/>
        <dbReference type="ChEBI" id="CHEBI:43474"/>
        <dbReference type="ChEBI" id="CHEBI:58189"/>
    </reaction>
    <physiologicalReaction direction="left-to-right" evidence="20">
        <dbReference type="Rhea" id="RHEA:19670"/>
    </physiologicalReaction>
</comment>
<evidence type="ECO:0000256" key="2">
    <source>
        <dbReference type="ARBA" id="ARBA00001946"/>
    </source>
</evidence>
<keyword evidence="27" id="KW-1185">Reference proteome</keyword>
<feature type="domain" description="Tubulin/FtsZ 2-layer sandwich" evidence="25">
    <location>
        <begin position="248"/>
        <end position="372"/>
    </location>
</feature>
<keyword evidence="10" id="KW-0732">Signal</keyword>
<comment type="similarity">
    <text evidence="4 21">Belongs to the glycosyl hydrolase 17 family.</text>
</comment>
<dbReference type="InterPro" id="IPR017853">
    <property type="entry name" value="GH"/>
</dbReference>
<evidence type="ECO:0000256" key="21">
    <source>
        <dbReference type="RuleBase" id="RU004335"/>
    </source>
</evidence>